<keyword evidence="3" id="KW-1185">Reference proteome</keyword>
<protein>
    <submittedName>
        <fullName evidence="2">Uncharacterized protein</fullName>
    </submittedName>
</protein>
<keyword evidence="1" id="KW-0812">Transmembrane</keyword>
<dbReference type="EMBL" id="AMZN01000043">
    <property type="protein sequence ID" value="ELR71274.1"/>
    <property type="molecule type" value="Genomic_DNA"/>
</dbReference>
<proteinExistence type="predicted"/>
<evidence type="ECO:0000313" key="3">
    <source>
        <dbReference type="Proteomes" id="UP000011135"/>
    </source>
</evidence>
<keyword evidence="1" id="KW-0472">Membrane</keyword>
<name>L8JUQ1_9BACT</name>
<gene>
    <name evidence="2" type="ORF">C900_02889</name>
</gene>
<evidence type="ECO:0000256" key="1">
    <source>
        <dbReference type="SAM" id="Phobius"/>
    </source>
</evidence>
<reference evidence="2 3" key="1">
    <citation type="submission" date="2012-12" db="EMBL/GenBank/DDBJ databases">
        <title>Genome assembly of Fulvivirga imtechensis AK7.</title>
        <authorList>
            <person name="Nupur N."/>
            <person name="Khatri I."/>
            <person name="Kumar R."/>
            <person name="Subramanian S."/>
            <person name="Pinnaka A."/>
        </authorList>
    </citation>
    <scope>NUCLEOTIDE SEQUENCE [LARGE SCALE GENOMIC DNA]</scope>
    <source>
        <strain evidence="2 3">AK7</strain>
    </source>
</reference>
<sequence>MNASVQIRKPEVYVCYLPTASAGCQLFFILGGLQKNDLIS</sequence>
<evidence type="ECO:0000313" key="2">
    <source>
        <dbReference type="EMBL" id="ELR71274.1"/>
    </source>
</evidence>
<dbReference type="STRING" id="1237149.C900_02889"/>
<dbReference type="AlphaFoldDB" id="L8JUQ1"/>
<comment type="caution">
    <text evidence="2">The sequence shown here is derived from an EMBL/GenBank/DDBJ whole genome shotgun (WGS) entry which is preliminary data.</text>
</comment>
<accession>L8JUQ1</accession>
<keyword evidence="1" id="KW-1133">Transmembrane helix</keyword>
<organism evidence="2 3">
    <name type="scientific">Fulvivirga imtechensis AK7</name>
    <dbReference type="NCBI Taxonomy" id="1237149"/>
    <lineage>
        <taxon>Bacteria</taxon>
        <taxon>Pseudomonadati</taxon>
        <taxon>Bacteroidota</taxon>
        <taxon>Cytophagia</taxon>
        <taxon>Cytophagales</taxon>
        <taxon>Fulvivirgaceae</taxon>
        <taxon>Fulvivirga</taxon>
    </lineage>
</organism>
<feature type="transmembrane region" description="Helical" evidence="1">
    <location>
        <begin position="12"/>
        <end position="33"/>
    </location>
</feature>
<dbReference type="Proteomes" id="UP000011135">
    <property type="component" value="Unassembled WGS sequence"/>
</dbReference>